<dbReference type="HOGENOM" id="CLU_139805_0_0_11"/>
<name>C9Z648_STRSW</name>
<dbReference type="STRING" id="680198.SCAB_74941"/>
<organism evidence="1 2">
    <name type="scientific">Streptomyces scabiei (strain 87.22)</name>
    <dbReference type="NCBI Taxonomy" id="680198"/>
    <lineage>
        <taxon>Bacteria</taxon>
        <taxon>Bacillati</taxon>
        <taxon>Actinomycetota</taxon>
        <taxon>Actinomycetes</taxon>
        <taxon>Kitasatosporales</taxon>
        <taxon>Streptomycetaceae</taxon>
        <taxon>Streptomyces</taxon>
    </lineage>
</organism>
<dbReference type="EMBL" id="FN554889">
    <property type="protein sequence ID" value="CBG74475.1"/>
    <property type="molecule type" value="Genomic_DNA"/>
</dbReference>
<evidence type="ECO:0000313" key="2">
    <source>
        <dbReference type="Proteomes" id="UP000001444"/>
    </source>
</evidence>
<keyword evidence="2" id="KW-1185">Reference proteome</keyword>
<dbReference type="Proteomes" id="UP000001444">
    <property type="component" value="Chromosome"/>
</dbReference>
<gene>
    <name evidence="1" type="ordered locus">SCAB_74941</name>
</gene>
<sequence length="186" mass="19758">MITRHTDHMTMVPAQGEQPAIHSASHRGVPPCSPDGPVPRNTGGNFMRLRTLPIITAIAAATFLGAAASPAQAGTGLLLAVKINDFKDWGNFNQDPVDHPGEFGDVPGDAIRACDAKEDGWGVTVWLDVNRNGTWDRTSTTSGHPAGYCSDWKTGNLTENTPVTLKACNTKAGHTPKNCKEDDTVA</sequence>
<accession>C9Z648</accession>
<protein>
    <submittedName>
        <fullName evidence="1">Putative membrane protein</fullName>
    </submittedName>
</protein>
<evidence type="ECO:0000313" key="1">
    <source>
        <dbReference type="EMBL" id="CBG74475.1"/>
    </source>
</evidence>
<dbReference type="KEGG" id="scb:SCAB_74941"/>
<proteinExistence type="predicted"/>
<reference evidence="1 2" key="1">
    <citation type="journal article" date="2010" name="Mol. Plant Microbe Interact.">
        <title>Streptomyces scabies 87-22 contains a coronafacic acid-like biosynthetic cluster that contributes to plant-microbe interactions.</title>
        <authorList>
            <person name="Bignell D.R."/>
            <person name="Seipke R.F."/>
            <person name="Huguet-Tapia J.C."/>
            <person name="Chambers A.H."/>
            <person name="Parry R.J."/>
            <person name="Loria R."/>
        </authorList>
    </citation>
    <scope>NUCLEOTIDE SEQUENCE [LARGE SCALE GENOMIC DNA]</scope>
    <source>
        <strain evidence="1 2">87.22</strain>
    </source>
</reference>
<dbReference type="AlphaFoldDB" id="C9Z648"/>